<proteinExistence type="predicted"/>
<sequence length="92" mass="10568">MYEVLEQIILDRVIAKKQHATSKLAFVLTDMRLTKCSSLGERWKFGRYSKPMQLAFLEFEAAFDFPHRGCLLNALHVDGVPGKVVRLIDNMN</sequence>
<keyword evidence="2" id="KW-1185">Reference proteome</keyword>
<dbReference type="EMBL" id="JAVFWL010000003">
    <property type="protein sequence ID" value="KAK6742897.1"/>
    <property type="molecule type" value="Genomic_DNA"/>
</dbReference>
<evidence type="ECO:0000313" key="2">
    <source>
        <dbReference type="Proteomes" id="UP001303046"/>
    </source>
</evidence>
<dbReference type="Proteomes" id="UP001303046">
    <property type="component" value="Unassembled WGS sequence"/>
</dbReference>
<protein>
    <submittedName>
        <fullName evidence="1">Uncharacterized protein</fullName>
    </submittedName>
</protein>
<reference evidence="1 2" key="1">
    <citation type="submission" date="2023-08" db="EMBL/GenBank/DDBJ databases">
        <title>A Necator americanus chromosomal reference genome.</title>
        <authorList>
            <person name="Ilik V."/>
            <person name="Petrzelkova K.J."/>
            <person name="Pardy F."/>
            <person name="Fuh T."/>
            <person name="Niatou-Singa F.S."/>
            <person name="Gouil Q."/>
            <person name="Baker L."/>
            <person name="Ritchie M.E."/>
            <person name="Jex A.R."/>
            <person name="Gazzola D."/>
            <person name="Li H."/>
            <person name="Toshio Fujiwara R."/>
            <person name="Zhan B."/>
            <person name="Aroian R.V."/>
            <person name="Pafco B."/>
            <person name="Schwarz E.M."/>
        </authorList>
    </citation>
    <scope>NUCLEOTIDE SEQUENCE [LARGE SCALE GENOMIC DNA]</scope>
    <source>
        <strain evidence="1 2">Aroian</strain>
        <tissue evidence="1">Whole animal</tissue>
    </source>
</reference>
<accession>A0ABR1CX59</accession>
<comment type="caution">
    <text evidence="1">The sequence shown here is derived from an EMBL/GenBank/DDBJ whole genome shotgun (WGS) entry which is preliminary data.</text>
</comment>
<evidence type="ECO:0000313" key="1">
    <source>
        <dbReference type="EMBL" id="KAK6742897.1"/>
    </source>
</evidence>
<organism evidence="1 2">
    <name type="scientific">Necator americanus</name>
    <name type="common">Human hookworm</name>
    <dbReference type="NCBI Taxonomy" id="51031"/>
    <lineage>
        <taxon>Eukaryota</taxon>
        <taxon>Metazoa</taxon>
        <taxon>Ecdysozoa</taxon>
        <taxon>Nematoda</taxon>
        <taxon>Chromadorea</taxon>
        <taxon>Rhabditida</taxon>
        <taxon>Rhabditina</taxon>
        <taxon>Rhabditomorpha</taxon>
        <taxon>Strongyloidea</taxon>
        <taxon>Ancylostomatidae</taxon>
        <taxon>Bunostominae</taxon>
        <taxon>Necator</taxon>
    </lineage>
</organism>
<gene>
    <name evidence="1" type="primary">Necator_chrIII.g11034</name>
    <name evidence="1" type="ORF">RB195_010269</name>
</gene>
<name>A0ABR1CX59_NECAM</name>